<dbReference type="PROSITE" id="PS51318">
    <property type="entry name" value="TAT"/>
    <property type="match status" value="1"/>
</dbReference>
<evidence type="ECO:0000313" key="2">
    <source>
        <dbReference type="EMBL" id="SIR98261.1"/>
    </source>
</evidence>
<dbReference type="OrthoDB" id="201781at2157"/>
<evidence type="ECO:0000256" key="1">
    <source>
        <dbReference type="SAM" id="MobiDB-lite"/>
    </source>
</evidence>
<dbReference type="CDD" id="cd00657">
    <property type="entry name" value="Ferritin_like"/>
    <property type="match status" value="1"/>
</dbReference>
<dbReference type="Gene3D" id="1.20.1260.10">
    <property type="match status" value="1"/>
</dbReference>
<feature type="compositionally biased region" description="Low complexity" evidence="1">
    <location>
        <begin position="61"/>
        <end position="71"/>
    </location>
</feature>
<evidence type="ECO:0000313" key="3">
    <source>
        <dbReference type="Proteomes" id="UP000186914"/>
    </source>
</evidence>
<dbReference type="PANTHER" id="PTHR31694">
    <property type="entry name" value="DESICCATION-LIKE PROTEIN"/>
    <property type="match status" value="1"/>
</dbReference>
<dbReference type="InterPro" id="IPR052965">
    <property type="entry name" value="Pigment-catalase-like"/>
</dbReference>
<sequence length="244" mass="25551">MTQDPTTKPDTKGIEQANTSMREQLSSRRTFLAGAAAVGAAGMTGLGMGTAGADEHGSGGDDSNSGSGDNSMNDVDILNYALTLEHLEATFYQEGLDEFSADDFMNADLGCGVCDEVKEQIPEQVKVVGEHEAAHVDQLTKVITDLGGTPVEAAEYDFGYETPAEFLGVAMALENTGVAAYAGAAPSIQNSDLLSAALSIHSVEARHAAVFNGVNMESPYPDAFDEAKSMDEVLEIAGQFIVSE</sequence>
<dbReference type="InterPro" id="IPR012347">
    <property type="entry name" value="Ferritin-like"/>
</dbReference>
<dbReference type="EMBL" id="FTNO01000008">
    <property type="protein sequence ID" value="SIR98261.1"/>
    <property type="molecule type" value="Genomic_DNA"/>
</dbReference>
<dbReference type="Proteomes" id="UP000186914">
    <property type="component" value="Unassembled WGS sequence"/>
</dbReference>
<dbReference type="RefSeq" id="WP_076433503.1">
    <property type="nucleotide sequence ID" value="NZ_FTNO01000008.1"/>
</dbReference>
<dbReference type="SUPFAM" id="SSF47240">
    <property type="entry name" value="Ferritin-like"/>
    <property type="match status" value="1"/>
</dbReference>
<feature type="region of interest" description="Disordered" evidence="1">
    <location>
        <begin position="49"/>
        <end position="71"/>
    </location>
</feature>
<dbReference type="InterPro" id="IPR009078">
    <property type="entry name" value="Ferritin-like_SF"/>
</dbReference>
<protein>
    <submittedName>
        <fullName evidence="2">Ferritin-like domain-containing protein</fullName>
    </submittedName>
</protein>
<dbReference type="AlphaFoldDB" id="A0A1N7FD26"/>
<feature type="compositionally biased region" description="Polar residues" evidence="1">
    <location>
        <begin position="16"/>
        <end position="26"/>
    </location>
</feature>
<keyword evidence="3" id="KW-1185">Reference proteome</keyword>
<accession>A0A1N7FD26</accession>
<dbReference type="Pfam" id="PF13668">
    <property type="entry name" value="Ferritin_2"/>
    <property type="match status" value="1"/>
</dbReference>
<feature type="region of interest" description="Disordered" evidence="1">
    <location>
        <begin position="1"/>
        <end position="26"/>
    </location>
</feature>
<name>A0A1N7FD26_9EURY</name>
<proteinExistence type="predicted"/>
<gene>
    <name evidence="2" type="ORF">SAMN05421858_4964</name>
</gene>
<organism evidence="2 3">
    <name type="scientific">Haladaptatus litoreus</name>
    <dbReference type="NCBI Taxonomy" id="553468"/>
    <lineage>
        <taxon>Archaea</taxon>
        <taxon>Methanobacteriati</taxon>
        <taxon>Methanobacteriota</taxon>
        <taxon>Stenosarchaea group</taxon>
        <taxon>Halobacteria</taxon>
        <taxon>Halobacteriales</taxon>
        <taxon>Haladaptataceae</taxon>
        <taxon>Haladaptatus</taxon>
    </lineage>
</organism>
<reference evidence="3" key="1">
    <citation type="submission" date="2017-01" db="EMBL/GenBank/DDBJ databases">
        <authorList>
            <person name="Varghese N."/>
            <person name="Submissions S."/>
        </authorList>
    </citation>
    <scope>NUCLEOTIDE SEQUENCE [LARGE SCALE GENOMIC DNA]</scope>
    <source>
        <strain evidence="3">CGMCC 1.7737</strain>
    </source>
</reference>
<dbReference type="PANTHER" id="PTHR31694:SF26">
    <property type="entry name" value="OS05G0151100 PROTEIN"/>
    <property type="match status" value="1"/>
</dbReference>
<dbReference type="InterPro" id="IPR006311">
    <property type="entry name" value="TAT_signal"/>
</dbReference>